<reference evidence="2" key="1">
    <citation type="journal article" date="2022" name="Plant J.">
        <title>Strategies of tolerance reflected in two North American maple genomes.</title>
        <authorList>
            <person name="McEvoy S.L."/>
            <person name="Sezen U.U."/>
            <person name="Trouern-Trend A."/>
            <person name="McMahon S.M."/>
            <person name="Schaberg P.G."/>
            <person name="Yang J."/>
            <person name="Wegrzyn J.L."/>
            <person name="Swenson N.G."/>
        </authorList>
    </citation>
    <scope>NUCLEOTIDE SEQUENCE</scope>
    <source>
        <strain evidence="2">91603</strain>
    </source>
</reference>
<evidence type="ECO:0000313" key="2">
    <source>
        <dbReference type="EMBL" id="KAI9192007.1"/>
    </source>
</evidence>
<dbReference type="AlphaFoldDB" id="A0AAD5JAL4"/>
<gene>
    <name evidence="2" type="ORF">LWI28_016882</name>
</gene>
<reference evidence="2" key="2">
    <citation type="submission" date="2023-02" db="EMBL/GenBank/DDBJ databases">
        <authorList>
            <person name="Swenson N.G."/>
            <person name="Wegrzyn J.L."/>
            <person name="Mcevoy S.L."/>
        </authorList>
    </citation>
    <scope>NUCLEOTIDE SEQUENCE</scope>
    <source>
        <strain evidence="2">91603</strain>
        <tissue evidence="2">Leaf</tissue>
    </source>
</reference>
<dbReference type="EMBL" id="JAJSOW010000004">
    <property type="protein sequence ID" value="KAI9192007.1"/>
    <property type="molecule type" value="Genomic_DNA"/>
</dbReference>
<evidence type="ECO:0000256" key="1">
    <source>
        <dbReference type="SAM" id="Coils"/>
    </source>
</evidence>
<protein>
    <submittedName>
        <fullName evidence="2">Uncharacterized protein</fullName>
    </submittedName>
</protein>
<proteinExistence type="predicted"/>
<accession>A0AAD5JAL4</accession>
<organism evidence="2 3">
    <name type="scientific">Acer negundo</name>
    <name type="common">Box elder</name>
    <dbReference type="NCBI Taxonomy" id="4023"/>
    <lineage>
        <taxon>Eukaryota</taxon>
        <taxon>Viridiplantae</taxon>
        <taxon>Streptophyta</taxon>
        <taxon>Embryophyta</taxon>
        <taxon>Tracheophyta</taxon>
        <taxon>Spermatophyta</taxon>
        <taxon>Magnoliopsida</taxon>
        <taxon>eudicotyledons</taxon>
        <taxon>Gunneridae</taxon>
        <taxon>Pentapetalae</taxon>
        <taxon>rosids</taxon>
        <taxon>malvids</taxon>
        <taxon>Sapindales</taxon>
        <taxon>Sapindaceae</taxon>
        <taxon>Hippocastanoideae</taxon>
        <taxon>Acereae</taxon>
        <taxon>Acer</taxon>
    </lineage>
</organism>
<sequence>MSCDKYAQSSENEKSLQSLRLSELMHEGSNVCSIASLSDHGTKIVKGKLAEALRLVEQDMKTINLLESLKIVNVQPVDDILNTTPILNPPIAKTKGLTNTRLKSNLEKRKRKTTKVYIHEDLKTQLKDMADNVSVDVEVEGEDSSTTSNVVWSLLMSLHDSDMTKVEFVLCARENKMKNEIGRLKNEWKDLVREVSRWRKKYRQLEGQISILEALVVELTIGQPVVGVKTACNGQISSDTS</sequence>
<dbReference type="Proteomes" id="UP001064489">
    <property type="component" value="Chromosome 6"/>
</dbReference>
<evidence type="ECO:0000313" key="3">
    <source>
        <dbReference type="Proteomes" id="UP001064489"/>
    </source>
</evidence>
<feature type="coiled-coil region" evidence="1">
    <location>
        <begin position="174"/>
        <end position="215"/>
    </location>
</feature>
<keyword evidence="3" id="KW-1185">Reference proteome</keyword>
<name>A0AAD5JAL4_ACENE</name>
<comment type="caution">
    <text evidence="2">The sequence shown here is derived from an EMBL/GenBank/DDBJ whole genome shotgun (WGS) entry which is preliminary data.</text>
</comment>
<keyword evidence="1" id="KW-0175">Coiled coil</keyword>